<dbReference type="Proteomes" id="UP000275356">
    <property type="component" value="Unassembled WGS sequence"/>
</dbReference>
<keyword evidence="10" id="KW-1185">Reference proteome</keyword>
<evidence type="ECO:0000256" key="8">
    <source>
        <dbReference type="HAMAP-Rule" id="MF_00083"/>
    </source>
</evidence>
<dbReference type="GO" id="GO:0005737">
    <property type="term" value="C:cytoplasm"/>
    <property type="evidence" value="ECO:0007669"/>
    <property type="project" value="UniProtKB-SubCell"/>
</dbReference>
<dbReference type="GO" id="GO:0006515">
    <property type="term" value="P:protein quality control for misfolded or incompletely synthesized proteins"/>
    <property type="evidence" value="ECO:0007669"/>
    <property type="project" value="UniProtKB-UniRule"/>
</dbReference>
<dbReference type="PROSITE" id="PS01196">
    <property type="entry name" value="PEPT_TRNA_HYDROL_2"/>
    <property type="match status" value="1"/>
</dbReference>
<dbReference type="NCBIfam" id="TIGR00447">
    <property type="entry name" value="pth"/>
    <property type="match status" value="1"/>
</dbReference>
<feature type="site" description="Discriminates between blocked and unblocked aminoacyl-tRNA" evidence="8">
    <location>
        <position position="12"/>
    </location>
</feature>
<evidence type="ECO:0000256" key="4">
    <source>
        <dbReference type="ARBA" id="ARBA00022884"/>
    </source>
</evidence>
<feature type="binding site" evidence="8">
    <location>
        <position position="74"/>
    </location>
    <ligand>
        <name>tRNA</name>
        <dbReference type="ChEBI" id="CHEBI:17843"/>
    </ligand>
</feature>
<evidence type="ECO:0000256" key="6">
    <source>
        <dbReference type="ARBA" id="ARBA00048707"/>
    </source>
</evidence>
<comment type="similarity">
    <text evidence="5 8">Belongs to the PTH family.</text>
</comment>
<comment type="catalytic activity">
    <reaction evidence="6 8">
        <text>an N-acyl-L-alpha-aminoacyl-tRNA + H2O = an N-acyl-L-amino acid + a tRNA + H(+)</text>
        <dbReference type="Rhea" id="RHEA:54448"/>
        <dbReference type="Rhea" id="RHEA-COMP:10123"/>
        <dbReference type="Rhea" id="RHEA-COMP:13883"/>
        <dbReference type="ChEBI" id="CHEBI:15377"/>
        <dbReference type="ChEBI" id="CHEBI:15378"/>
        <dbReference type="ChEBI" id="CHEBI:59874"/>
        <dbReference type="ChEBI" id="CHEBI:78442"/>
        <dbReference type="ChEBI" id="CHEBI:138191"/>
        <dbReference type="EC" id="3.1.1.29"/>
    </reaction>
</comment>
<keyword evidence="2 8" id="KW-0820">tRNA-binding</keyword>
<dbReference type="GO" id="GO:0072344">
    <property type="term" value="P:rescue of stalled ribosome"/>
    <property type="evidence" value="ECO:0007669"/>
    <property type="project" value="UniProtKB-UniRule"/>
</dbReference>
<evidence type="ECO:0000313" key="10">
    <source>
        <dbReference type="Proteomes" id="UP000275356"/>
    </source>
</evidence>
<proteinExistence type="inferred from homology"/>
<feature type="binding site" evidence="8">
    <location>
        <position position="122"/>
    </location>
    <ligand>
        <name>tRNA</name>
        <dbReference type="ChEBI" id="CHEBI:17843"/>
    </ligand>
</feature>
<feature type="site" description="Stabilizes the basic form of H active site to accept a proton" evidence="8">
    <location>
        <position position="101"/>
    </location>
</feature>
<organism evidence="9 10">
    <name type="scientific">Salana multivorans</name>
    <dbReference type="NCBI Taxonomy" id="120377"/>
    <lineage>
        <taxon>Bacteria</taxon>
        <taxon>Bacillati</taxon>
        <taxon>Actinomycetota</taxon>
        <taxon>Actinomycetes</taxon>
        <taxon>Micrococcales</taxon>
        <taxon>Beutenbergiaceae</taxon>
        <taxon>Salana</taxon>
    </lineage>
</organism>
<evidence type="ECO:0000256" key="1">
    <source>
        <dbReference type="ARBA" id="ARBA00013260"/>
    </source>
</evidence>
<dbReference type="Gene3D" id="3.40.50.1470">
    <property type="entry name" value="Peptidyl-tRNA hydrolase"/>
    <property type="match status" value="1"/>
</dbReference>
<evidence type="ECO:0000256" key="2">
    <source>
        <dbReference type="ARBA" id="ARBA00022555"/>
    </source>
</evidence>
<evidence type="ECO:0000256" key="5">
    <source>
        <dbReference type="ARBA" id="ARBA00038063"/>
    </source>
</evidence>
<dbReference type="RefSeq" id="WP_123738129.1">
    <property type="nucleotide sequence ID" value="NZ_CALFQU010000020.1"/>
</dbReference>
<keyword evidence="4 8" id="KW-0694">RNA-binding</keyword>
<keyword evidence="3 8" id="KW-0378">Hydrolase</keyword>
<dbReference type="SUPFAM" id="SSF53178">
    <property type="entry name" value="Peptidyl-tRNA hydrolase-like"/>
    <property type="match status" value="1"/>
</dbReference>
<sequence>MTSPWLVVGLGNPGAQYEGNRHNVGAMVLAELARRMGGRLTSHKARASVLDGRLGLLPGGVPGPRVVLARPATYMNLSGGPVAALAQFYGIDADHVVVLHDELDIPAHEVRIKKGGGEGGHNGLRSISSAIATKDYVRVRIGVGRPPGRQDPADYVLSNFPASDRDDLGVTIQLAADAVEDIVTSGVLAAQNTWNAKS</sequence>
<protein>
    <recommendedName>
        <fullName evidence="7 8">Peptidyl-tRNA hydrolase</fullName>
        <shortName evidence="8">Pth</shortName>
        <ecNumber evidence="1 8">3.1.1.29</ecNumber>
    </recommendedName>
</protein>
<comment type="caution">
    <text evidence="9">The sequence shown here is derived from an EMBL/GenBank/DDBJ whole genome shotgun (WGS) entry which is preliminary data.</text>
</comment>
<comment type="subcellular location">
    <subcellularLocation>
        <location evidence="8">Cytoplasm</location>
    </subcellularLocation>
</comment>
<name>A0A3N2D7X9_9MICO</name>
<keyword evidence="8" id="KW-0963">Cytoplasm</keyword>
<comment type="function">
    <text evidence="8">Hydrolyzes ribosome-free peptidyl-tRNAs (with 1 or more amino acids incorporated), which drop off the ribosome during protein synthesis, or as a result of ribosome stalling.</text>
</comment>
<dbReference type="GO" id="GO:0000049">
    <property type="term" value="F:tRNA binding"/>
    <property type="evidence" value="ECO:0007669"/>
    <property type="project" value="UniProtKB-UniRule"/>
</dbReference>
<evidence type="ECO:0000313" key="9">
    <source>
        <dbReference type="EMBL" id="ROR95875.1"/>
    </source>
</evidence>
<dbReference type="Pfam" id="PF01195">
    <property type="entry name" value="Pept_tRNA_hydro"/>
    <property type="match status" value="1"/>
</dbReference>
<reference evidence="9 10" key="1">
    <citation type="submission" date="2018-11" db="EMBL/GenBank/DDBJ databases">
        <title>Sequencing the genomes of 1000 actinobacteria strains.</title>
        <authorList>
            <person name="Klenk H.-P."/>
        </authorList>
    </citation>
    <scope>NUCLEOTIDE SEQUENCE [LARGE SCALE GENOMIC DNA]</scope>
    <source>
        <strain evidence="9 10">DSM 13521</strain>
    </source>
</reference>
<dbReference type="InterPro" id="IPR018171">
    <property type="entry name" value="Pept_tRNA_hydro_CS"/>
</dbReference>
<comment type="subunit">
    <text evidence="8">Monomer.</text>
</comment>
<dbReference type="AlphaFoldDB" id="A0A3N2D7X9"/>
<dbReference type="OrthoDB" id="9800507at2"/>
<dbReference type="GO" id="GO:0004045">
    <property type="term" value="F:peptidyl-tRNA hydrolase activity"/>
    <property type="evidence" value="ECO:0007669"/>
    <property type="project" value="UniProtKB-UniRule"/>
</dbReference>
<evidence type="ECO:0000256" key="3">
    <source>
        <dbReference type="ARBA" id="ARBA00022801"/>
    </source>
</evidence>
<dbReference type="EMBL" id="RKHQ01000001">
    <property type="protein sequence ID" value="ROR95875.1"/>
    <property type="molecule type" value="Genomic_DNA"/>
</dbReference>
<dbReference type="EC" id="3.1.1.29" evidence="1 8"/>
<dbReference type="PANTHER" id="PTHR17224">
    <property type="entry name" value="PEPTIDYL-TRNA HYDROLASE"/>
    <property type="match status" value="1"/>
</dbReference>
<comment type="function">
    <text evidence="8">Catalyzes the release of premature peptidyl moieties from peptidyl-tRNA molecules trapped in stalled 50S ribosomal subunits, and thus maintains levels of free tRNAs and 50S ribosomes.</text>
</comment>
<dbReference type="InterPro" id="IPR036416">
    <property type="entry name" value="Pept_tRNA_hydro_sf"/>
</dbReference>
<dbReference type="FunFam" id="3.40.50.1470:FF:000001">
    <property type="entry name" value="Peptidyl-tRNA hydrolase"/>
    <property type="match status" value="1"/>
</dbReference>
<dbReference type="PANTHER" id="PTHR17224:SF1">
    <property type="entry name" value="PEPTIDYL-TRNA HYDROLASE"/>
    <property type="match status" value="1"/>
</dbReference>
<feature type="binding site" evidence="8">
    <location>
        <position position="17"/>
    </location>
    <ligand>
        <name>tRNA</name>
        <dbReference type="ChEBI" id="CHEBI:17843"/>
    </ligand>
</feature>
<accession>A0A3N2D7X9</accession>
<feature type="binding site" evidence="8">
    <location>
        <position position="76"/>
    </location>
    <ligand>
        <name>tRNA</name>
        <dbReference type="ChEBI" id="CHEBI:17843"/>
    </ligand>
</feature>
<evidence type="ECO:0000256" key="7">
    <source>
        <dbReference type="ARBA" id="ARBA00050038"/>
    </source>
</evidence>
<gene>
    <name evidence="8" type="primary">pth</name>
    <name evidence="9" type="ORF">EDD28_0438</name>
</gene>
<dbReference type="InterPro" id="IPR001328">
    <property type="entry name" value="Pept_tRNA_hydro"/>
</dbReference>
<feature type="active site" description="Proton acceptor" evidence="8">
    <location>
        <position position="22"/>
    </location>
</feature>
<dbReference type="CDD" id="cd00462">
    <property type="entry name" value="PTH"/>
    <property type="match status" value="1"/>
</dbReference>
<dbReference type="HAMAP" id="MF_00083">
    <property type="entry name" value="Pept_tRNA_hydro_bact"/>
    <property type="match status" value="1"/>
</dbReference>